<dbReference type="InterPro" id="IPR042095">
    <property type="entry name" value="SUMF_sf"/>
</dbReference>
<organism evidence="3 4">
    <name type="scientific">Falsiroseomonas algicola</name>
    <dbReference type="NCBI Taxonomy" id="2716930"/>
    <lineage>
        <taxon>Bacteria</taxon>
        <taxon>Pseudomonadati</taxon>
        <taxon>Pseudomonadota</taxon>
        <taxon>Alphaproteobacteria</taxon>
        <taxon>Acetobacterales</taxon>
        <taxon>Roseomonadaceae</taxon>
        <taxon>Falsiroseomonas</taxon>
    </lineage>
</organism>
<evidence type="ECO:0000256" key="1">
    <source>
        <dbReference type="SAM" id="SignalP"/>
    </source>
</evidence>
<feature type="signal peptide" evidence="1">
    <location>
        <begin position="1"/>
        <end position="21"/>
    </location>
</feature>
<dbReference type="InterPro" id="IPR016187">
    <property type="entry name" value="CTDL_fold"/>
</dbReference>
<reference evidence="3 4" key="1">
    <citation type="submission" date="2020-02" db="EMBL/GenBank/DDBJ databases">
        <authorList>
            <person name="Kim H.M."/>
            <person name="Jeon C.O."/>
        </authorList>
    </citation>
    <scope>NUCLEOTIDE SEQUENCE [LARGE SCALE GENOMIC DNA]</scope>
    <source>
        <strain evidence="3 4">PeD5</strain>
    </source>
</reference>
<gene>
    <name evidence="3" type="ORF">G3576_30245</name>
</gene>
<dbReference type="Pfam" id="PF03781">
    <property type="entry name" value="FGE-sulfatase"/>
    <property type="match status" value="1"/>
</dbReference>
<reference evidence="3 4" key="2">
    <citation type="submission" date="2020-03" db="EMBL/GenBank/DDBJ databases">
        <title>Roseomonas stagni sp. nov., isolated from pond water in Japan.</title>
        <authorList>
            <person name="Furuhata K."/>
            <person name="Miyamoto H."/>
            <person name="Goto K."/>
        </authorList>
    </citation>
    <scope>NUCLEOTIDE SEQUENCE [LARGE SCALE GENOMIC DNA]</scope>
    <source>
        <strain evidence="3 4">PeD5</strain>
    </source>
</reference>
<dbReference type="Proteomes" id="UP000475385">
    <property type="component" value="Unassembled WGS sequence"/>
</dbReference>
<feature type="chain" id="PRO_5026947862" evidence="1">
    <location>
        <begin position="22"/>
        <end position="598"/>
    </location>
</feature>
<dbReference type="Gene3D" id="3.90.1580.10">
    <property type="entry name" value="paralog of FGE (formylglycine-generating enzyme)"/>
    <property type="match status" value="1"/>
</dbReference>
<comment type="caution">
    <text evidence="3">The sequence shown here is derived from an EMBL/GenBank/DDBJ whole genome shotgun (WGS) entry which is preliminary data.</text>
</comment>
<dbReference type="AlphaFoldDB" id="A0A6M1LWB2"/>
<proteinExistence type="predicted"/>
<evidence type="ECO:0000259" key="2">
    <source>
        <dbReference type="Pfam" id="PF03781"/>
    </source>
</evidence>
<sequence>MSSRLAVFGLLIALLPGPVPALGETLECTREPSERWVWDPCPSSEGTRAPELTLPLPGHRYRLILRRVEVPGPNFWCEAERNVLFGRDDPGDPFAAPQRVQIGGAFRTSGGSDAGWKYYIAKYEFTAGQAAAILGNGVVSDGVARLVDMLRRDAASDRLVAPLRTRLEQLPPEEGPARWSRLAEPLRGLTAAEIGALLESFNTWCYRDPECLGRLRQQASLAGVPGFLRLPTEAEWEYAARGGLAALRSGRFSDDRFWNTAPDHFRFAVSRTYERWPGNAVQRIGGERRSTPGGLFDVLGNVRELTADVFGAEMRQGKSGGLSARGGAFSDDASRLTVAMRDEVPAYRWDTSRSDGAAPAFQGVNRDLFLGLRPVMASVNVPTAGFRREVFADVAAACRATTPAALSAGAGAAPVADDMRRMTDRLRLAEEEGRGQAELRRLLSEISRRLFTAERTLRDRDQRLCQTLFFNAVTTAQAVTTDLRDRNRREWWRQELVRLNFPAERVATAQRERDHHARNAQERIRLYEQTLREMTDYGAECQASASREMRRRLQSIDVMRDELELVSLVDRHITQVRSLRPSSATLFAEIEAIAGSLR</sequence>
<dbReference type="EMBL" id="JAAIKB010000030">
    <property type="protein sequence ID" value="NGM24309.1"/>
    <property type="molecule type" value="Genomic_DNA"/>
</dbReference>
<keyword evidence="4" id="KW-1185">Reference proteome</keyword>
<evidence type="ECO:0000313" key="3">
    <source>
        <dbReference type="EMBL" id="NGM24309.1"/>
    </source>
</evidence>
<accession>A0A6M1LWB2</accession>
<evidence type="ECO:0000313" key="4">
    <source>
        <dbReference type="Proteomes" id="UP000475385"/>
    </source>
</evidence>
<name>A0A6M1LWB2_9PROT</name>
<feature type="domain" description="Sulfatase-modifying factor enzyme-like" evidence="2">
    <location>
        <begin position="218"/>
        <end position="341"/>
    </location>
</feature>
<dbReference type="InterPro" id="IPR005532">
    <property type="entry name" value="SUMF_dom"/>
</dbReference>
<protein>
    <submittedName>
        <fullName evidence="3">Formylglycine-generating enzyme family protein</fullName>
    </submittedName>
</protein>
<dbReference type="SUPFAM" id="SSF56436">
    <property type="entry name" value="C-type lectin-like"/>
    <property type="match status" value="1"/>
</dbReference>
<keyword evidence="1" id="KW-0732">Signal</keyword>
<dbReference type="RefSeq" id="WP_164698220.1">
    <property type="nucleotide sequence ID" value="NZ_JAAIKB010000030.1"/>
</dbReference>